<proteinExistence type="predicted"/>
<organism evidence="2 3">
    <name type="scientific">Phytophthora megakarya</name>
    <dbReference type="NCBI Taxonomy" id="4795"/>
    <lineage>
        <taxon>Eukaryota</taxon>
        <taxon>Sar</taxon>
        <taxon>Stramenopiles</taxon>
        <taxon>Oomycota</taxon>
        <taxon>Peronosporomycetes</taxon>
        <taxon>Peronosporales</taxon>
        <taxon>Peronosporaceae</taxon>
        <taxon>Phytophthora</taxon>
    </lineage>
</organism>
<protein>
    <recommendedName>
        <fullName evidence="4">Reverse transcriptase</fullName>
    </recommendedName>
</protein>
<reference evidence="3" key="1">
    <citation type="submission" date="2017-03" db="EMBL/GenBank/DDBJ databases">
        <title>Phytopthora megakarya and P. palmivora, two closely related causual agents of cacao black pod achieved similar genome size and gene model numbers by different mechanisms.</title>
        <authorList>
            <person name="Ali S."/>
            <person name="Shao J."/>
            <person name="Larry D.J."/>
            <person name="Kronmiller B."/>
            <person name="Shen D."/>
            <person name="Strem M.D."/>
            <person name="Melnick R.L."/>
            <person name="Guiltinan M.J."/>
            <person name="Tyler B.M."/>
            <person name="Meinhardt L.W."/>
            <person name="Bailey B.A."/>
        </authorList>
    </citation>
    <scope>NUCLEOTIDE SEQUENCE [LARGE SCALE GENOMIC DNA]</scope>
    <source>
        <strain evidence="3">zdho120</strain>
    </source>
</reference>
<evidence type="ECO:0000313" key="2">
    <source>
        <dbReference type="EMBL" id="OWZ20236.1"/>
    </source>
</evidence>
<evidence type="ECO:0000256" key="1">
    <source>
        <dbReference type="SAM" id="MobiDB-lite"/>
    </source>
</evidence>
<evidence type="ECO:0000313" key="3">
    <source>
        <dbReference type="Proteomes" id="UP000198211"/>
    </source>
</evidence>
<sequence length="210" mass="24023">MAKEFQATEKAKWAQERNEKPSRKEQAACPQRSNDRSVDGSLNPPSLFQPKNIVLLYMERVKPGVGMDHIARIKRKVEKFAYELELSYKIHVPRLKAVNDFCDRPKPQLAQDITEDTRFDFDEELFPEASWELDTVAGEFDVEAVFNDRTPMSTSTASQWESLKSSGLVMRKRHGNLRQISLVVVSCTITYEIKGANTGSKWPKLLTRTS</sequence>
<name>A0A225WRD9_9STRA</name>
<keyword evidence="3" id="KW-1185">Reference proteome</keyword>
<dbReference type="EMBL" id="NBNE01000347">
    <property type="protein sequence ID" value="OWZ20236.1"/>
    <property type="molecule type" value="Genomic_DNA"/>
</dbReference>
<gene>
    <name evidence="2" type="ORF">PHMEG_0005385</name>
</gene>
<accession>A0A225WRD9</accession>
<dbReference type="AlphaFoldDB" id="A0A225WRD9"/>
<dbReference type="Proteomes" id="UP000198211">
    <property type="component" value="Unassembled WGS sequence"/>
</dbReference>
<comment type="caution">
    <text evidence="2">The sequence shown here is derived from an EMBL/GenBank/DDBJ whole genome shotgun (WGS) entry which is preliminary data.</text>
</comment>
<feature type="compositionally biased region" description="Basic and acidic residues" evidence="1">
    <location>
        <begin position="1"/>
        <end position="26"/>
    </location>
</feature>
<evidence type="ECO:0008006" key="4">
    <source>
        <dbReference type="Google" id="ProtNLM"/>
    </source>
</evidence>
<dbReference type="OrthoDB" id="4504104at2759"/>
<feature type="region of interest" description="Disordered" evidence="1">
    <location>
        <begin position="1"/>
        <end position="45"/>
    </location>
</feature>